<dbReference type="SUPFAM" id="SSF51182">
    <property type="entry name" value="RmlC-like cupins"/>
    <property type="match status" value="1"/>
</dbReference>
<keyword evidence="1" id="KW-0479">Metal-binding</keyword>
<dbReference type="RefSeq" id="WP_185258392.1">
    <property type="nucleotide sequence ID" value="NZ_AP023368.1"/>
</dbReference>
<dbReference type="InterPro" id="IPR014710">
    <property type="entry name" value="RmlC-like_jellyroll"/>
</dbReference>
<keyword evidence="4" id="KW-1185">Reference proteome</keyword>
<dbReference type="PANTHER" id="PTHR35848">
    <property type="entry name" value="OXALATE-BINDING PROTEIN"/>
    <property type="match status" value="1"/>
</dbReference>
<proteinExistence type="predicted"/>
<evidence type="ECO:0000313" key="4">
    <source>
        <dbReference type="Proteomes" id="UP000515703"/>
    </source>
</evidence>
<evidence type="ECO:0000256" key="1">
    <source>
        <dbReference type="ARBA" id="ARBA00022723"/>
    </source>
</evidence>
<feature type="domain" description="Cupin type-2" evidence="2">
    <location>
        <begin position="56"/>
        <end position="126"/>
    </location>
</feature>
<dbReference type="Pfam" id="PF07883">
    <property type="entry name" value="Cupin_2"/>
    <property type="match status" value="1"/>
</dbReference>
<accession>A0A7I8DI80</accession>
<evidence type="ECO:0000259" key="2">
    <source>
        <dbReference type="Pfam" id="PF07883"/>
    </source>
</evidence>
<organism evidence="3 4">
    <name type="scientific">Anaerocolumna chitinilytica</name>
    <dbReference type="NCBI Taxonomy" id="1727145"/>
    <lineage>
        <taxon>Bacteria</taxon>
        <taxon>Bacillati</taxon>
        <taxon>Bacillota</taxon>
        <taxon>Clostridia</taxon>
        <taxon>Lachnospirales</taxon>
        <taxon>Lachnospiraceae</taxon>
        <taxon>Anaerocolumna</taxon>
    </lineage>
</organism>
<dbReference type="AlphaFoldDB" id="A0A7I8DI80"/>
<dbReference type="EMBL" id="AP023368">
    <property type="protein sequence ID" value="BCJ98032.1"/>
    <property type="molecule type" value="Genomic_DNA"/>
</dbReference>
<dbReference type="InterPro" id="IPR013096">
    <property type="entry name" value="Cupin_2"/>
</dbReference>
<dbReference type="InterPro" id="IPR011051">
    <property type="entry name" value="RmlC_Cupin_sf"/>
</dbReference>
<name>A0A7I8DI80_9FIRM</name>
<dbReference type="Proteomes" id="UP000515703">
    <property type="component" value="Chromosome"/>
</dbReference>
<dbReference type="Gene3D" id="2.60.120.10">
    <property type="entry name" value="Jelly Rolls"/>
    <property type="match status" value="1"/>
</dbReference>
<reference evidence="3 4" key="2">
    <citation type="submission" date="2020-08" db="EMBL/GenBank/DDBJ databases">
        <authorList>
            <person name="Ueki A."/>
            <person name="Tonouchi A."/>
        </authorList>
    </citation>
    <scope>NUCLEOTIDE SEQUENCE [LARGE SCALE GENOMIC DNA]</scope>
    <source>
        <strain evidence="3 4">CTTW</strain>
    </source>
</reference>
<dbReference type="InterPro" id="IPR051610">
    <property type="entry name" value="GPI/OXD"/>
</dbReference>
<dbReference type="PANTHER" id="PTHR35848:SF6">
    <property type="entry name" value="CUPIN TYPE-2 DOMAIN-CONTAINING PROTEIN"/>
    <property type="match status" value="1"/>
</dbReference>
<dbReference type="GO" id="GO:0046872">
    <property type="term" value="F:metal ion binding"/>
    <property type="evidence" value="ECO:0007669"/>
    <property type="project" value="UniProtKB-KW"/>
</dbReference>
<gene>
    <name evidence="3" type="ORF">bsdcttw_10730</name>
</gene>
<sequence length="166" mass="18807">MQDMVIKNVKTAQYRNVNLNQVYDPNGKHKQSFEFQRSDVVSPYRSGEGNLNINFYALQPGKSNYPYHQHFGREEVFYIISGTATLKTPKGDIEVCEGDVITIPPNENGAHMLTNNSNEPTYYLDIDTIASPDVILYPDSGNVRIMTGDMQKSFKIESEVNYLDGE</sequence>
<evidence type="ECO:0000313" key="3">
    <source>
        <dbReference type="EMBL" id="BCJ98032.1"/>
    </source>
</evidence>
<protein>
    <recommendedName>
        <fullName evidence="2">Cupin type-2 domain-containing protein</fullName>
    </recommendedName>
</protein>
<dbReference type="KEGG" id="acht:bsdcttw_10730"/>
<reference evidence="3 4" key="1">
    <citation type="submission" date="2020-08" db="EMBL/GenBank/DDBJ databases">
        <title>Draft genome sequencing of an Anaerocolumna strain isolated from anoxic soil subjected to BSD treatment.</title>
        <authorList>
            <person name="Uek A."/>
            <person name="Tonouchi A."/>
        </authorList>
    </citation>
    <scope>NUCLEOTIDE SEQUENCE [LARGE SCALE GENOMIC DNA]</scope>
    <source>
        <strain evidence="3 4">CTTW</strain>
    </source>
</reference>